<organism evidence="2 3">
    <name type="scientific">Zalerion maritima</name>
    <dbReference type="NCBI Taxonomy" id="339359"/>
    <lineage>
        <taxon>Eukaryota</taxon>
        <taxon>Fungi</taxon>
        <taxon>Dikarya</taxon>
        <taxon>Ascomycota</taxon>
        <taxon>Pezizomycotina</taxon>
        <taxon>Sordariomycetes</taxon>
        <taxon>Lulworthiomycetidae</taxon>
        <taxon>Lulworthiales</taxon>
        <taxon>Lulworthiaceae</taxon>
        <taxon>Zalerion</taxon>
    </lineage>
</organism>
<reference evidence="2" key="1">
    <citation type="submission" date="2022-07" db="EMBL/GenBank/DDBJ databases">
        <title>Draft genome sequence of Zalerion maritima ATCC 34329, a (micro)plastics degrading marine fungus.</title>
        <authorList>
            <person name="Paco A."/>
            <person name="Goncalves M.F.M."/>
            <person name="Rocha-Santos T.A.P."/>
            <person name="Alves A."/>
        </authorList>
    </citation>
    <scope>NUCLEOTIDE SEQUENCE</scope>
    <source>
        <strain evidence="2">ATCC 34329</strain>
    </source>
</reference>
<name>A0AAD5RR38_9PEZI</name>
<sequence>MSPNLANDHPIKVAIVGSGLAGLTTAYLLARAPRIQVEIFEVASSPSLDSASITLKDARDDSLHRVDLPMRSFAGGYYENLRRLYDHIGVKYTEQQFLFSFARANSTPSIPEKVGLYSSGVGKKDTFAEDSHDTTYFHHPSNLVHFPSRPTGTPLTQHVTRCIYLLLNYIYFTLCVFFFPPRESDDLGQYLERIWLPALFCESYLLPLLSAVSTCSHKSLLAAPATDVVGYKRLTHRKRHLSVLGGVSEAQGRLLEACERTGRVKLWVARKVVSVKLAEGGNGVEVCWAGVDDAQGGGFLDADSVADSKRFDQVVLATPPNVVGKVYHKLRSEMSDIPTTQVTSVVVQPRETGGRTNRFSVVKADAAAGKPHWELSTRVIMAQNGRGLEEENITLRTNFRTGWTEAAHRIPCGATVTTCPLDRDSTNESHDVIRQVTFTRVLRTVGSRRVVNRLFKPRRNLARNHEEEHKDQKRRGLMDADEAMDKHPWHNGDDGVYLVGGWCWDGMVLLEGCVVSALRVAREFGVDVPWE</sequence>
<keyword evidence="1" id="KW-0812">Transmembrane</keyword>
<evidence type="ECO:0000313" key="3">
    <source>
        <dbReference type="Proteomes" id="UP001201980"/>
    </source>
</evidence>
<keyword evidence="1" id="KW-1133">Transmembrane helix</keyword>
<evidence type="ECO:0000313" key="2">
    <source>
        <dbReference type="EMBL" id="KAJ2901523.1"/>
    </source>
</evidence>
<dbReference type="GO" id="GO:0016491">
    <property type="term" value="F:oxidoreductase activity"/>
    <property type="evidence" value="ECO:0007669"/>
    <property type="project" value="TreeGrafter"/>
</dbReference>
<accession>A0AAD5RR38</accession>
<evidence type="ECO:0000256" key="1">
    <source>
        <dbReference type="SAM" id="Phobius"/>
    </source>
</evidence>
<dbReference type="EMBL" id="JAKWBI020000148">
    <property type="protein sequence ID" value="KAJ2901523.1"/>
    <property type="molecule type" value="Genomic_DNA"/>
</dbReference>
<dbReference type="InterPro" id="IPR050464">
    <property type="entry name" value="Zeta_carotene_desat/Oxidored"/>
</dbReference>
<feature type="transmembrane region" description="Helical" evidence="1">
    <location>
        <begin position="12"/>
        <end position="30"/>
    </location>
</feature>
<dbReference type="PANTHER" id="PTHR42923">
    <property type="entry name" value="PROTOPORPHYRINOGEN OXIDASE"/>
    <property type="match status" value="1"/>
</dbReference>
<dbReference type="InterPro" id="IPR036188">
    <property type="entry name" value="FAD/NAD-bd_sf"/>
</dbReference>
<dbReference type="SUPFAM" id="SSF51905">
    <property type="entry name" value="FAD/NAD(P)-binding domain"/>
    <property type="match status" value="1"/>
</dbReference>
<comment type="caution">
    <text evidence="2">The sequence shown here is derived from an EMBL/GenBank/DDBJ whole genome shotgun (WGS) entry which is preliminary data.</text>
</comment>
<gene>
    <name evidence="2" type="ORF">MKZ38_001708</name>
</gene>
<dbReference type="PANTHER" id="PTHR42923:SF42">
    <property type="entry name" value="AMINE OXIDASE DOMAIN-CONTAINING PROTEIN"/>
    <property type="match status" value="1"/>
</dbReference>
<dbReference type="AlphaFoldDB" id="A0AAD5RR38"/>
<dbReference type="Gene3D" id="3.50.50.60">
    <property type="entry name" value="FAD/NAD(P)-binding domain"/>
    <property type="match status" value="1"/>
</dbReference>
<dbReference type="Pfam" id="PF13450">
    <property type="entry name" value="NAD_binding_8"/>
    <property type="match status" value="1"/>
</dbReference>
<protein>
    <submittedName>
        <fullName evidence="2">FAD/NAD(P)-binding domain-containing protein</fullName>
    </submittedName>
</protein>
<proteinExistence type="predicted"/>
<keyword evidence="3" id="KW-1185">Reference proteome</keyword>
<keyword evidence="1" id="KW-0472">Membrane</keyword>
<dbReference type="Proteomes" id="UP001201980">
    <property type="component" value="Unassembled WGS sequence"/>
</dbReference>